<protein>
    <submittedName>
        <fullName evidence="1">Uncharacterized protein</fullName>
    </submittedName>
</protein>
<gene>
    <name evidence="1" type="ORF">CXB77_09880</name>
</gene>
<organism evidence="1 2">
    <name type="scientific">Chromatium okenii</name>
    <dbReference type="NCBI Taxonomy" id="61644"/>
    <lineage>
        <taxon>Bacteria</taxon>
        <taxon>Pseudomonadati</taxon>
        <taxon>Pseudomonadota</taxon>
        <taxon>Gammaproteobacteria</taxon>
        <taxon>Chromatiales</taxon>
        <taxon>Chromatiaceae</taxon>
        <taxon>Chromatium</taxon>
    </lineage>
</organism>
<accession>A0A2S7XRM6</accession>
<reference evidence="1 2" key="1">
    <citation type="submission" date="2018-01" db="EMBL/GenBank/DDBJ databases">
        <title>The complete genome sequence of Chromatium okenii LaCa, a purple sulfur bacterium with a turbulent life.</title>
        <authorList>
            <person name="Luedin S.M."/>
            <person name="Liechti N."/>
            <person name="Storelli N."/>
            <person name="Danza F."/>
            <person name="Wittwer M."/>
            <person name="Pothier J.F."/>
            <person name="Tonolla M.A."/>
        </authorList>
    </citation>
    <scope>NUCLEOTIDE SEQUENCE [LARGE SCALE GENOMIC DNA]</scope>
    <source>
        <strain evidence="1 2">LaCa</strain>
    </source>
</reference>
<name>A0A2S7XRM6_9GAMM</name>
<evidence type="ECO:0000313" key="1">
    <source>
        <dbReference type="EMBL" id="PQJ96404.1"/>
    </source>
</evidence>
<evidence type="ECO:0000313" key="2">
    <source>
        <dbReference type="Proteomes" id="UP000239936"/>
    </source>
</evidence>
<comment type="caution">
    <text evidence="1">The sequence shown here is derived from an EMBL/GenBank/DDBJ whole genome shotgun (WGS) entry which is preliminary data.</text>
</comment>
<sequence length="186" mass="19882">MIPTPANLITLIGKAISLDSRLGARAPNNSDGVIVKEYGFLIVLEEEKVTLKREDGVDNNGLWVPYAESQAVVGYASGQQTWVASGPFSGCEFAVGKGGGRVFGAHIARQSGSTAQEDYKKYRSDNGLQEWYWNKIPMPELQGMACSYVFVIFGGGGITSMARVDVAVTSMGGGNGKIMSVKTFKS</sequence>
<dbReference type="RefSeq" id="WP_105074028.1">
    <property type="nucleotide sequence ID" value="NZ_JAFLKP010000322.1"/>
</dbReference>
<dbReference type="EMBL" id="PPGH01000035">
    <property type="protein sequence ID" value="PQJ96404.1"/>
    <property type="molecule type" value="Genomic_DNA"/>
</dbReference>
<dbReference type="OrthoDB" id="5870614at2"/>
<dbReference type="Proteomes" id="UP000239936">
    <property type="component" value="Unassembled WGS sequence"/>
</dbReference>
<keyword evidence="2" id="KW-1185">Reference proteome</keyword>
<dbReference type="AlphaFoldDB" id="A0A2S7XRM6"/>
<proteinExistence type="predicted"/>